<comment type="caution">
    <text evidence="2">The sequence shown here is derived from an EMBL/GenBank/DDBJ whole genome shotgun (WGS) entry which is preliminary data.</text>
</comment>
<evidence type="ECO:0000313" key="2">
    <source>
        <dbReference type="EMBL" id="GGP25055.1"/>
    </source>
</evidence>
<dbReference type="RefSeq" id="WP_188689313.1">
    <property type="nucleotide sequence ID" value="NZ_BMLY01000001.1"/>
</dbReference>
<evidence type="ECO:0000256" key="1">
    <source>
        <dbReference type="SAM" id="Phobius"/>
    </source>
</evidence>
<keyword evidence="1" id="KW-0812">Transmembrane</keyword>
<keyword evidence="1" id="KW-0472">Membrane</keyword>
<keyword evidence="1" id="KW-1133">Transmembrane helix</keyword>
<sequence>MDLLSVLLIAAVFLKFVFEIVGLFKDSYIVDFFYGLLLIAVGVGLLLDGGLWFFGASGVIFGLGWSGLGVYRCFYPSRPN</sequence>
<proteinExistence type="predicted"/>
<reference evidence="3" key="1">
    <citation type="journal article" date="2019" name="Int. J. Syst. Evol. Microbiol.">
        <title>The Global Catalogue of Microorganisms (GCM) 10K type strain sequencing project: providing services to taxonomists for standard genome sequencing and annotation.</title>
        <authorList>
            <consortium name="The Broad Institute Genomics Platform"/>
            <consortium name="The Broad Institute Genome Sequencing Center for Infectious Disease"/>
            <person name="Wu L."/>
            <person name="Ma J."/>
        </authorList>
    </citation>
    <scope>NUCLEOTIDE SEQUENCE [LARGE SCALE GENOMIC DNA]</scope>
    <source>
        <strain evidence="3">CGMCC 1.8860</strain>
    </source>
</reference>
<protein>
    <submittedName>
        <fullName evidence="2">Uncharacterized protein</fullName>
    </submittedName>
</protein>
<name>A0ABQ2PHJ2_9NEIS</name>
<feature type="transmembrane region" description="Helical" evidence="1">
    <location>
        <begin position="53"/>
        <end position="74"/>
    </location>
</feature>
<keyword evidence="3" id="KW-1185">Reference proteome</keyword>
<dbReference type="Proteomes" id="UP000621859">
    <property type="component" value="Unassembled WGS sequence"/>
</dbReference>
<feature type="transmembrane region" description="Helical" evidence="1">
    <location>
        <begin position="29"/>
        <end position="47"/>
    </location>
</feature>
<evidence type="ECO:0000313" key="3">
    <source>
        <dbReference type="Proteomes" id="UP000621859"/>
    </source>
</evidence>
<organism evidence="2 3">
    <name type="scientific">Silvimonas amylolytica</name>
    <dbReference type="NCBI Taxonomy" id="449663"/>
    <lineage>
        <taxon>Bacteria</taxon>
        <taxon>Pseudomonadati</taxon>
        <taxon>Pseudomonadota</taxon>
        <taxon>Betaproteobacteria</taxon>
        <taxon>Neisseriales</taxon>
        <taxon>Chitinibacteraceae</taxon>
        <taxon>Silvimonas</taxon>
    </lineage>
</organism>
<accession>A0ABQ2PHJ2</accession>
<gene>
    <name evidence="2" type="ORF">GCM10010971_08740</name>
</gene>
<feature type="transmembrane region" description="Helical" evidence="1">
    <location>
        <begin position="6"/>
        <end position="24"/>
    </location>
</feature>
<dbReference type="EMBL" id="BMLY01000001">
    <property type="protein sequence ID" value="GGP25055.1"/>
    <property type="molecule type" value="Genomic_DNA"/>
</dbReference>